<keyword evidence="2" id="KW-1133">Transmembrane helix</keyword>
<feature type="compositionally biased region" description="Basic residues" evidence="1">
    <location>
        <begin position="1"/>
        <end position="11"/>
    </location>
</feature>
<feature type="transmembrane region" description="Helical" evidence="2">
    <location>
        <begin position="187"/>
        <end position="204"/>
    </location>
</feature>
<feature type="transmembrane region" description="Helical" evidence="2">
    <location>
        <begin position="392"/>
        <end position="412"/>
    </location>
</feature>
<name>A0A368L007_9BURK</name>
<sequence>MVVARRARPKRFQPPSPARATGYRARPAPPLGYSPYHPPTSLARHASWVCALLIAFVSWYPLSGWRDLGLSPLAFIFAPLPTYRTLFDLAANVVAYLPLGLCLVLALSPRWRGGVACLIATFMGFAWSGLMEIGQVYLPARVPSNLDTLLNTLGTLLGAAFGVSRFNQLLGLAALARWRARWLQPEAHFALILLGLWLLSQWRPQPYLFAVGDWAQYLLPWLQSWWPEPLPWLNWSWWLKFFPDSQLASGSAQSVSRALSSEAFVAIETLLVTANLLVPGCLLLASLHTTAPQRRLLLASGAAVLLSKALVHRILLGVSATWSWLTPGAWAGMALAGLLLLSTINLQLSRRHLLQLALLALFGSFFLVNLAPENLYAEAQLESWSPGPWFNWHGLVLWLDAGWPVLTLLYLIKHLDRPSATNR</sequence>
<proteinExistence type="predicted"/>
<keyword evidence="2" id="KW-0812">Transmembrane</keyword>
<evidence type="ECO:0000313" key="4">
    <source>
        <dbReference type="EMBL" id="RCS56876.1"/>
    </source>
</evidence>
<feature type="transmembrane region" description="Helical" evidence="2">
    <location>
        <begin position="114"/>
        <end position="133"/>
    </location>
</feature>
<dbReference type="Proteomes" id="UP000252357">
    <property type="component" value="Unassembled WGS sequence"/>
</dbReference>
<dbReference type="InterPro" id="IPR006976">
    <property type="entry name" value="VanZ-like"/>
</dbReference>
<dbReference type="NCBIfam" id="NF037970">
    <property type="entry name" value="vanZ_1"/>
    <property type="match status" value="1"/>
</dbReference>
<dbReference type="AlphaFoldDB" id="A0A368L007"/>
<evidence type="ECO:0000259" key="3">
    <source>
        <dbReference type="Pfam" id="PF04892"/>
    </source>
</evidence>
<evidence type="ECO:0000256" key="1">
    <source>
        <dbReference type="SAM" id="MobiDB-lite"/>
    </source>
</evidence>
<feature type="region of interest" description="Disordered" evidence="1">
    <location>
        <begin position="1"/>
        <end position="25"/>
    </location>
</feature>
<evidence type="ECO:0000256" key="2">
    <source>
        <dbReference type="SAM" id="Phobius"/>
    </source>
</evidence>
<feature type="transmembrane region" description="Helical" evidence="2">
    <location>
        <begin position="296"/>
        <end position="316"/>
    </location>
</feature>
<dbReference type="Pfam" id="PF04892">
    <property type="entry name" value="VanZ"/>
    <property type="match status" value="1"/>
</dbReference>
<feature type="transmembrane region" description="Helical" evidence="2">
    <location>
        <begin position="153"/>
        <end position="175"/>
    </location>
</feature>
<feature type="domain" description="VanZ-like" evidence="3">
    <location>
        <begin position="68"/>
        <end position="160"/>
    </location>
</feature>
<feature type="transmembrane region" description="Helical" evidence="2">
    <location>
        <begin position="322"/>
        <end position="341"/>
    </location>
</feature>
<dbReference type="EMBL" id="QPGB01000005">
    <property type="protein sequence ID" value="RCS56876.1"/>
    <property type="molecule type" value="Genomic_DNA"/>
</dbReference>
<feature type="transmembrane region" description="Helical" evidence="2">
    <location>
        <begin position="353"/>
        <end position="372"/>
    </location>
</feature>
<keyword evidence="2" id="KW-0472">Membrane</keyword>
<feature type="transmembrane region" description="Helical" evidence="2">
    <location>
        <begin position="89"/>
        <end position="107"/>
    </location>
</feature>
<feature type="transmembrane region" description="Helical" evidence="2">
    <location>
        <begin position="263"/>
        <end position="284"/>
    </location>
</feature>
<organism evidence="4 5">
    <name type="scientific">Parvibium lacunae</name>
    <dbReference type="NCBI Taxonomy" id="1888893"/>
    <lineage>
        <taxon>Bacteria</taxon>
        <taxon>Pseudomonadati</taxon>
        <taxon>Pseudomonadota</taxon>
        <taxon>Betaproteobacteria</taxon>
        <taxon>Burkholderiales</taxon>
        <taxon>Alcaligenaceae</taxon>
        <taxon>Parvibium</taxon>
    </lineage>
</organism>
<accession>A0A368L007</accession>
<feature type="transmembrane region" description="Helical" evidence="2">
    <location>
        <begin position="42"/>
        <end position="62"/>
    </location>
</feature>
<reference evidence="4 5" key="1">
    <citation type="journal article" date="2018" name="Int. J. Syst. Evol. Microbiol.">
        <title>Parvibium lacunae gen. nov., sp. nov., a new member of the family Alcaligenaceae isolated from a freshwater pond.</title>
        <authorList>
            <person name="Chen W.M."/>
            <person name="Xie P.B."/>
            <person name="Hsu M.Y."/>
            <person name="Sheu S.Y."/>
        </authorList>
    </citation>
    <scope>NUCLEOTIDE SEQUENCE [LARGE SCALE GENOMIC DNA]</scope>
    <source>
        <strain evidence="4 5">KMB9</strain>
    </source>
</reference>
<evidence type="ECO:0000313" key="5">
    <source>
        <dbReference type="Proteomes" id="UP000252357"/>
    </source>
</evidence>
<protein>
    <recommendedName>
        <fullName evidence="3">VanZ-like domain-containing protein</fullName>
    </recommendedName>
</protein>
<comment type="caution">
    <text evidence="4">The sequence shown here is derived from an EMBL/GenBank/DDBJ whole genome shotgun (WGS) entry which is preliminary data.</text>
</comment>
<gene>
    <name evidence="4" type="ORF">DU000_11100</name>
</gene>
<keyword evidence="5" id="KW-1185">Reference proteome</keyword>